<evidence type="ECO:0000313" key="1">
    <source>
        <dbReference type="EMBL" id="KKL64002.1"/>
    </source>
</evidence>
<proteinExistence type="predicted"/>
<organism evidence="1">
    <name type="scientific">marine sediment metagenome</name>
    <dbReference type="NCBI Taxonomy" id="412755"/>
    <lineage>
        <taxon>unclassified sequences</taxon>
        <taxon>metagenomes</taxon>
        <taxon>ecological metagenomes</taxon>
    </lineage>
</organism>
<sequence>MTKETQHTDTSTNEVNKQIDIDALSSKLGEFKHTWMRKMAQSFLGIQVFVDPRLEGMRYYICVSREMHDEILKQEQQPSGKSPTGD</sequence>
<reference evidence="1" key="1">
    <citation type="journal article" date="2015" name="Nature">
        <title>Complex archaea that bridge the gap between prokaryotes and eukaryotes.</title>
        <authorList>
            <person name="Spang A."/>
            <person name="Saw J.H."/>
            <person name="Jorgensen S.L."/>
            <person name="Zaremba-Niedzwiedzka K."/>
            <person name="Martijn J."/>
            <person name="Lind A.E."/>
            <person name="van Eijk R."/>
            <person name="Schleper C."/>
            <person name="Guy L."/>
            <person name="Ettema T.J."/>
        </authorList>
    </citation>
    <scope>NUCLEOTIDE SEQUENCE</scope>
</reference>
<protein>
    <submittedName>
        <fullName evidence="1">Uncharacterized protein</fullName>
    </submittedName>
</protein>
<dbReference type="AlphaFoldDB" id="A0A0F9GLH1"/>
<comment type="caution">
    <text evidence="1">The sequence shown here is derived from an EMBL/GenBank/DDBJ whole genome shotgun (WGS) entry which is preliminary data.</text>
</comment>
<gene>
    <name evidence="1" type="ORF">LCGC14_2169440</name>
</gene>
<accession>A0A0F9GLH1</accession>
<name>A0A0F9GLH1_9ZZZZ</name>
<dbReference type="EMBL" id="LAZR01027979">
    <property type="protein sequence ID" value="KKL64002.1"/>
    <property type="molecule type" value="Genomic_DNA"/>
</dbReference>